<feature type="compositionally biased region" description="Basic and acidic residues" evidence="8">
    <location>
        <begin position="610"/>
        <end position="621"/>
    </location>
</feature>
<dbReference type="InterPro" id="IPR001138">
    <property type="entry name" value="Zn2Cys6_DnaBD"/>
</dbReference>
<dbReference type="SUPFAM" id="SSF57701">
    <property type="entry name" value="Zn2/Cys6 DNA-binding domain"/>
    <property type="match status" value="1"/>
</dbReference>
<dbReference type="SMART" id="SM00066">
    <property type="entry name" value="GAL4"/>
    <property type="match status" value="1"/>
</dbReference>
<dbReference type="GO" id="GO:0000981">
    <property type="term" value="F:DNA-binding transcription factor activity, RNA polymerase II-specific"/>
    <property type="evidence" value="ECO:0007669"/>
    <property type="project" value="InterPro"/>
</dbReference>
<dbReference type="InterPro" id="IPR007219">
    <property type="entry name" value="XnlR_reg_dom"/>
</dbReference>
<feature type="domain" description="Zn(2)-C6 fungal-type" evidence="10">
    <location>
        <begin position="36"/>
        <end position="66"/>
    </location>
</feature>
<dbReference type="OrthoDB" id="2399539at2759"/>
<dbReference type="GeneID" id="30991935"/>
<evidence type="ECO:0000256" key="7">
    <source>
        <dbReference type="ARBA" id="ARBA00023242"/>
    </source>
</evidence>
<evidence type="ECO:0000256" key="1">
    <source>
        <dbReference type="ARBA" id="ARBA00004123"/>
    </source>
</evidence>
<evidence type="ECO:0000256" key="8">
    <source>
        <dbReference type="SAM" id="MobiDB-lite"/>
    </source>
</evidence>
<gene>
    <name evidence="11" type="ORF">CYBJADRAFT_194999</name>
</gene>
<keyword evidence="3" id="KW-0862">Zinc</keyword>
<keyword evidence="9" id="KW-0472">Membrane</keyword>
<evidence type="ECO:0000256" key="4">
    <source>
        <dbReference type="ARBA" id="ARBA00023015"/>
    </source>
</evidence>
<dbReference type="STRING" id="983966.A0A1E4RWR4"/>
<dbReference type="Pfam" id="PF00172">
    <property type="entry name" value="Zn_clus"/>
    <property type="match status" value="1"/>
</dbReference>
<feature type="region of interest" description="Disordered" evidence="8">
    <location>
        <begin position="1"/>
        <end position="33"/>
    </location>
</feature>
<comment type="subcellular location">
    <subcellularLocation>
        <location evidence="1">Nucleus</location>
    </subcellularLocation>
</comment>
<feature type="compositionally biased region" description="Low complexity" evidence="8">
    <location>
        <begin position="8"/>
        <end position="21"/>
    </location>
</feature>
<evidence type="ECO:0000313" key="12">
    <source>
        <dbReference type="Proteomes" id="UP000094389"/>
    </source>
</evidence>
<dbReference type="InterPro" id="IPR036864">
    <property type="entry name" value="Zn2-C6_fun-type_DNA-bd_sf"/>
</dbReference>
<keyword evidence="2" id="KW-0479">Metal-binding</keyword>
<dbReference type="GO" id="GO:0043565">
    <property type="term" value="F:sequence-specific DNA binding"/>
    <property type="evidence" value="ECO:0007669"/>
    <property type="project" value="TreeGrafter"/>
</dbReference>
<dbReference type="Proteomes" id="UP000094389">
    <property type="component" value="Unassembled WGS sequence"/>
</dbReference>
<evidence type="ECO:0000256" key="2">
    <source>
        <dbReference type="ARBA" id="ARBA00022723"/>
    </source>
</evidence>
<dbReference type="Pfam" id="PF04082">
    <property type="entry name" value="Fungal_trans"/>
    <property type="match status" value="1"/>
</dbReference>
<evidence type="ECO:0000313" key="11">
    <source>
        <dbReference type="EMBL" id="ODV71713.1"/>
    </source>
</evidence>
<dbReference type="InterPro" id="IPR052202">
    <property type="entry name" value="Yeast_MetPath_Reg"/>
</dbReference>
<protein>
    <recommendedName>
        <fullName evidence="10">Zn(2)-C6 fungal-type domain-containing protein</fullName>
    </recommendedName>
</protein>
<dbReference type="PANTHER" id="PTHR47782">
    <property type="entry name" value="ZN(II)2CYS6 TRANSCRIPTION FACTOR (EUROFUNG)-RELATED"/>
    <property type="match status" value="1"/>
</dbReference>
<keyword evidence="9" id="KW-1133">Transmembrane helix</keyword>
<dbReference type="RefSeq" id="XP_020068752.1">
    <property type="nucleotide sequence ID" value="XM_020217539.1"/>
</dbReference>
<name>A0A1E4RWR4_CYBJN</name>
<evidence type="ECO:0000256" key="3">
    <source>
        <dbReference type="ARBA" id="ARBA00022833"/>
    </source>
</evidence>
<keyword evidence="4" id="KW-0805">Transcription regulation</keyword>
<dbReference type="AlphaFoldDB" id="A0A1E4RWR4"/>
<dbReference type="Gene3D" id="4.10.240.10">
    <property type="entry name" value="Zn(2)-C6 fungal-type DNA-binding domain"/>
    <property type="match status" value="1"/>
</dbReference>
<keyword evidence="9" id="KW-0812">Transmembrane</keyword>
<reference evidence="11 12" key="1">
    <citation type="journal article" date="2016" name="Proc. Natl. Acad. Sci. U.S.A.">
        <title>Comparative genomics of biotechnologically important yeasts.</title>
        <authorList>
            <person name="Riley R."/>
            <person name="Haridas S."/>
            <person name="Wolfe K.H."/>
            <person name="Lopes M.R."/>
            <person name="Hittinger C.T."/>
            <person name="Goeker M."/>
            <person name="Salamov A.A."/>
            <person name="Wisecaver J.H."/>
            <person name="Long T.M."/>
            <person name="Calvey C.H."/>
            <person name="Aerts A.L."/>
            <person name="Barry K.W."/>
            <person name="Choi C."/>
            <person name="Clum A."/>
            <person name="Coughlan A.Y."/>
            <person name="Deshpande S."/>
            <person name="Douglass A.P."/>
            <person name="Hanson S.J."/>
            <person name="Klenk H.-P."/>
            <person name="LaButti K.M."/>
            <person name="Lapidus A."/>
            <person name="Lindquist E.A."/>
            <person name="Lipzen A.M."/>
            <person name="Meier-Kolthoff J.P."/>
            <person name="Ohm R.A."/>
            <person name="Otillar R.P."/>
            <person name="Pangilinan J.L."/>
            <person name="Peng Y."/>
            <person name="Rokas A."/>
            <person name="Rosa C.A."/>
            <person name="Scheuner C."/>
            <person name="Sibirny A.A."/>
            <person name="Slot J.C."/>
            <person name="Stielow J.B."/>
            <person name="Sun H."/>
            <person name="Kurtzman C.P."/>
            <person name="Blackwell M."/>
            <person name="Grigoriev I.V."/>
            <person name="Jeffries T.W."/>
        </authorList>
    </citation>
    <scope>NUCLEOTIDE SEQUENCE [LARGE SCALE GENOMIC DNA]</scope>
    <source>
        <strain evidence="12">ATCC 18201 / CBS 1600 / BCRC 20928 / JCM 3617 / NBRC 0987 / NRRL Y-1542</strain>
    </source>
</reference>
<dbReference type="GO" id="GO:0045944">
    <property type="term" value="P:positive regulation of transcription by RNA polymerase II"/>
    <property type="evidence" value="ECO:0007669"/>
    <property type="project" value="TreeGrafter"/>
</dbReference>
<dbReference type="SMART" id="SM00906">
    <property type="entry name" value="Fungal_trans"/>
    <property type="match status" value="1"/>
</dbReference>
<keyword evidence="5" id="KW-0238">DNA-binding</keyword>
<evidence type="ECO:0000256" key="5">
    <source>
        <dbReference type="ARBA" id="ARBA00023125"/>
    </source>
</evidence>
<evidence type="ECO:0000256" key="9">
    <source>
        <dbReference type="SAM" id="Phobius"/>
    </source>
</evidence>
<evidence type="ECO:0000256" key="6">
    <source>
        <dbReference type="ARBA" id="ARBA00023163"/>
    </source>
</evidence>
<dbReference type="GO" id="GO:0006351">
    <property type="term" value="P:DNA-templated transcription"/>
    <property type="evidence" value="ECO:0007669"/>
    <property type="project" value="InterPro"/>
</dbReference>
<dbReference type="GO" id="GO:0005634">
    <property type="term" value="C:nucleus"/>
    <property type="evidence" value="ECO:0007669"/>
    <property type="project" value="UniProtKB-SubCell"/>
</dbReference>
<organism evidence="11 12">
    <name type="scientific">Cyberlindnera jadinii (strain ATCC 18201 / CBS 1600 / BCRC 20928 / JCM 3617 / NBRC 0987 / NRRL Y-1542)</name>
    <name type="common">Torula yeast</name>
    <name type="synonym">Candida utilis</name>
    <dbReference type="NCBI Taxonomy" id="983966"/>
    <lineage>
        <taxon>Eukaryota</taxon>
        <taxon>Fungi</taxon>
        <taxon>Dikarya</taxon>
        <taxon>Ascomycota</taxon>
        <taxon>Saccharomycotina</taxon>
        <taxon>Saccharomycetes</taxon>
        <taxon>Phaffomycetales</taxon>
        <taxon>Phaffomycetaceae</taxon>
        <taxon>Cyberlindnera</taxon>
    </lineage>
</organism>
<dbReference type="OMA" id="SSHGMWY"/>
<feature type="region of interest" description="Disordered" evidence="8">
    <location>
        <begin position="604"/>
        <end position="631"/>
    </location>
</feature>
<keyword evidence="7" id="KW-0539">Nucleus</keyword>
<evidence type="ECO:0000259" key="10">
    <source>
        <dbReference type="PROSITE" id="PS50048"/>
    </source>
</evidence>
<keyword evidence="6" id="KW-0804">Transcription</keyword>
<dbReference type="PROSITE" id="PS50048">
    <property type="entry name" value="ZN2_CY6_FUNGAL_2"/>
    <property type="match status" value="1"/>
</dbReference>
<sequence length="816" mass="92126">MSALYQVSPSGTSSPNSSAPPAKFRNPHDKKGRSTSCLLCQKRKQKCDHRLPSCTTCIKAGVECVQPAKYAVKAPEKDEYTTMLEKKVKFLEKLLDANNIVIDPEGGNTKRSFKQLPYVDSMGGKNPYFSIDSIDVSNSLLDKYNLREFLAFDPVFEFDEKVSRAFLDIHFSRLQFKYPLLDEDEIFEFHNAYVTNNLTGYMNNNDFFYYCCSRMWLIFAISSCLHMSTGKYTGPPPERYFSTSMRHLAKCRTMSKLHEVEILTLIVLYLIRTDRDSSCLYDIIKDSMAICVSLKLNKSVTYIGLPPREKMKKMRTWWCVYLLERMISIAVGKPYTISERIVDIDIPLFVTEPSKVVHSSSPSVIFINQSIALRRIESRFVEELNILACIDPQNVKPQQLPLVERYFQELEVWRGLCSGFGSGIHNETLRLYYYRSVRLLIQPFLELMDPMDKLFRECQAAAGQICQLFKVFHQKTVFGHSTTAIHTVFVAGVTLIYCLWLARNKDDMNRRALGDVSKHTRPAVSESLFSGLNDLRACSICLYVMAERSKFALTFRDTFDQLMGATIGNLIKRCGPDSSEIIYNNQPGMPPAIVRRFQPISSGFGVESTQHTDEERFEQAERRRKQGQLQKSVVPKSLSHLLIVESPQQMESDLNVLKRNLPDSSPTSAFPDVTLAYPTATAAHSTSASSVSSTSTPQGYPASLPAEYTPFNGGANTMINNISAWSGESGVPITTSLGGNGAENDVSTFQHHTPRNSNCTAIYRMISLAPRWNLLEFVAPWPQTVLGGGPATEKGEMYTYKTAFGSRVSPHRWIVY</sequence>
<feature type="transmembrane region" description="Helical" evidence="9">
    <location>
        <begin position="484"/>
        <end position="502"/>
    </location>
</feature>
<accession>A0A1E4RWR4</accession>
<dbReference type="EMBL" id="KV453938">
    <property type="protein sequence ID" value="ODV71713.1"/>
    <property type="molecule type" value="Genomic_DNA"/>
</dbReference>
<dbReference type="GO" id="GO:0008270">
    <property type="term" value="F:zinc ion binding"/>
    <property type="evidence" value="ECO:0007669"/>
    <property type="project" value="InterPro"/>
</dbReference>
<dbReference type="CDD" id="cd12148">
    <property type="entry name" value="fungal_TF_MHR"/>
    <property type="match status" value="1"/>
</dbReference>
<dbReference type="CDD" id="cd00067">
    <property type="entry name" value="GAL4"/>
    <property type="match status" value="1"/>
</dbReference>
<keyword evidence="12" id="KW-1185">Reference proteome</keyword>
<proteinExistence type="predicted"/>
<dbReference type="PANTHER" id="PTHR47782:SF12">
    <property type="entry name" value="ZN(II)2CYS6 TRANSCRIPTION FACTOR (EUROFUNG)"/>
    <property type="match status" value="1"/>
</dbReference>